<dbReference type="OrthoDB" id="9785602at2"/>
<dbReference type="Proteomes" id="UP000256304">
    <property type="component" value="Unassembled WGS sequence"/>
</dbReference>
<organism evidence="2 3">
    <name type="scientific">Paenibacillus taihuensis</name>
    <dbReference type="NCBI Taxonomy" id="1156355"/>
    <lineage>
        <taxon>Bacteria</taxon>
        <taxon>Bacillati</taxon>
        <taxon>Bacillota</taxon>
        <taxon>Bacilli</taxon>
        <taxon>Bacillales</taxon>
        <taxon>Paenibacillaceae</taxon>
        <taxon>Paenibacillus</taxon>
    </lineage>
</organism>
<dbReference type="GO" id="GO:0005737">
    <property type="term" value="C:cytoplasm"/>
    <property type="evidence" value="ECO:0007669"/>
    <property type="project" value="TreeGrafter"/>
</dbReference>
<protein>
    <submittedName>
        <fullName evidence="2">Ribosomal-protein-alanine N-acetyltransferase</fullName>
    </submittedName>
</protein>
<sequence>METTEFNKTLESSRLILRRITLDDAEDIFDYAVDAQVSKYTSWEQHRAIEDTHSFIHFTMQKYENNQPSDWGIIEKKTNKLIGACGWVYINENHGRAEIGYVLSRKYWNQGYMSEVVNQILGFGFGELDLNRIEARCFAENTASERVMQKTGMQYEGLLREQMIVKGRKVDIKMYSILKRELPITE</sequence>
<feature type="domain" description="N-acetyltransferase" evidence="1">
    <location>
        <begin position="15"/>
        <end position="171"/>
    </location>
</feature>
<dbReference type="AlphaFoldDB" id="A0A3D9S529"/>
<dbReference type="SUPFAM" id="SSF55729">
    <property type="entry name" value="Acyl-CoA N-acyltransferases (Nat)"/>
    <property type="match status" value="1"/>
</dbReference>
<accession>A0A3D9S529</accession>
<gene>
    <name evidence="2" type="ORF">A8990_11583</name>
</gene>
<dbReference type="PANTHER" id="PTHR43792:SF9">
    <property type="entry name" value="RIBOSOMAL-PROTEIN-ALANINE ACETYLTRANSFERASE"/>
    <property type="match status" value="1"/>
</dbReference>
<reference evidence="2 3" key="1">
    <citation type="submission" date="2018-08" db="EMBL/GenBank/DDBJ databases">
        <title>Genomic Encyclopedia of Type Strains, Phase III (KMG-III): the genomes of soil and plant-associated and newly described type strains.</title>
        <authorList>
            <person name="Whitman W."/>
        </authorList>
    </citation>
    <scope>NUCLEOTIDE SEQUENCE [LARGE SCALE GENOMIC DNA]</scope>
    <source>
        <strain evidence="2 3">CGMCC 1.10966</strain>
    </source>
</reference>
<dbReference type="InterPro" id="IPR000182">
    <property type="entry name" value="GNAT_dom"/>
</dbReference>
<dbReference type="Pfam" id="PF13302">
    <property type="entry name" value="Acetyltransf_3"/>
    <property type="match status" value="1"/>
</dbReference>
<name>A0A3D9S529_9BACL</name>
<dbReference type="Gene3D" id="3.40.630.30">
    <property type="match status" value="1"/>
</dbReference>
<comment type="caution">
    <text evidence="2">The sequence shown here is derived from an EMBL/GenBank/DDBJ whole genome shotgun (WGS) entry which is preliminary data.</text>
</comment>
<dbReference type="PANTHER" id="PTHR43792">
    <property type="entry name" value="GNAT FAMILY, PUTATIVE (AFU_ORTHOLOGUE AFUA_3G00765)-RELATED-RELATED"/>
    <property type="match status" value="1"/>
</dbReference>
<keyword evidence="3" id="KW-1185">Reference proteome</keyword>
<evidence type="ECO:0000259" key="1">
    <source>
        <dbReference type="PROSITE" id="PS51186"/>
    </source>
</evidence>
<dbReference type="RefSeq" id="WP_116189693.1">
    <property type="nucleotide sequence ID" value="NZ_QTTN01000015.1"/>
</dbReference>
<evidence type="ECO:0000313" key="2">
    <source>
        <dbReference type="EMBL" id="REE84406.1"/>
    </source>
</evidence>
<dbReference type="InterPro" id="IPR051531">
    <property type="entry name" value="N-acetyltransferase"/>
</dbReference>
<dbReference type="GO" id="GO:0008999">
    <property type="term" value="F:protein-N-terminal-alanine acetyltransferase activity"/>
    <property type="evidence" value="ECO:0007669"/>
    <property type="project" value="TreeGrafter"/>
</dbReference>
<proteinExistence type="predicted"/>
<dbReference type="EMBL" id="QTTN01000015">
    <property type="protein sequence ID" value="REE84406.1"/>
    <property type="molecule type" value="Genomic_DNA"/>
</dbReference>
<evidence type="ECO:0000313" key="3">
    <source>
        <dbReference type="Proteomes" id="UP000256304"/>
    </source>
</evidence>
<keyword evidence="2" id="KW-0808">Transferase</keyword>
<dbReference type="PROSITE" id="PS51186">
    <property type="entry name" value="GNAT"/>
    <property type="match status" value="1"/>
</dbReference>
<dbReference type="InterPro" id="IPR016181">
    <property type="entry name" value="Acyl_CoA_acyltransferase"/>
</dbReference>